<dbReference type="PANTHER" id="PTHR30471:SF3">
    <property type="entry name" value="UPF0758 PROTEIN YEES-RELATED"/>
    <property type="match status" value="1"/>
</dbReference>
<keyword evidence="4" id="KW-0378">Hydrolase</keyword>
<dbReference type="Gene3D" id="3.40.140.10">
    <property type="entry name" value="Cytidine Deaminase, domain 2"/>
    <property type="match status" value="1"/>
</dbReference>
<evidence type="ECO:0000256" key="3">
    <source>
        <dbReference type="ARBA" id="ARBA00022723"/>
    </source>
</evidence>
<keyword evidence="2" id="KW-0645">Protease</keyword>
<dbReference type="PANTHER" id="PTHR30471">
    <property type="entry name" value="DNA REPAIR PROTEIN RADC"/>
    <property type="match status" value="1"/>
</dbReference>
<evidence type="ECO:0000256" key="5">
    <source>
        <dbReference type="ARBA" id="ARBA00022833"/>
    </source>
</evidence>
<dbReference type="InterPro" id="IPR025657">
    <property type="entry name" value="RadC_JAB"/>
</dbReference>
<proteinExistence type="inferred from homology"/>
<keyword evidence="3" id="KW-0479">Metal-binding</keyword>
<dbReference type="InterPro" id="IPR001405">
    <property type="entry name" value="UPF0758"/>
</dbReference>
<sequence>MSEKNNLMKISNMDTNERPREKALHKGIESLSDAELLSLILGSGNKDENVIHLAQRVLNTHPVQKGLVGLNYMSYHDLIKISGIGRVKACQVMAVSELSRRISMSKKSRDVNLSSPAEIADYYMEYCRFLTREKVIVIFLSASNELIRWNTLSEGTVNRSLLSPREIFIEALKCDAVNIVLVHNHPSGDPDPSDADIVITKRVIEAGKYLGIGVLDHIIIGDRCYVSLHERGLI</sequence>
<dbReference type="PROSITE" id="PS50249">
    <property type="entry name" value="MPN"/>
    <property type="match status" value="1"/>
</dbReference>
<dbReference type="EMBL" id="FUXA01000006">
    <property type="protein sequence ID" value="SJZ61355.1"/>
    <property type="molecule type" value="Genomic_DNA"/>
</dbReference>
<comment type="similarity">
    <text evidence="1 7">Belongs to the UPF0758 family.</text>
</comment>
<accession>A0A1T4M387</accession>
<reference evidence="9 10" key="1">
    <citation type="submission" date="2017-02" db="EMBL/GenBank/DDBJ databases">
        <authorList>
            <person name="Peterson S.W."/>
        </authorList>
    </citation>
    <scope>NUCLEOTIDE SEQUENCE [LARGE SCALE GENOMIC DNA]</scope>
    <source>
        <strain evidence="9 10">ATCC 17233</strain>
    </source>
</reference>
<evidence type="ECO:0000313" key="10">
    <source>
        <dbReference type="Proteomes" id="UP000189857"/>
    </source>
</evidence>
<evidence type="ECO:0000256" key="6">
    <source>
        <dbReference type="ARBA" id="ARBA00023049"/>
    </source>
</evidence>
<dbReference type="NCBIfam" id="NF000642">
    <property type="entry name" value="PRK00024.1"/>
    <property type="match status" value="1"/>
</dbReference>
<evidence type="ECO:0000259" key="8">
    <source>
        <dbReference type="PROSITE" id="PS50249"/>
    </source>
</evidence>
<dbReference type="Proteomes" id="UP000189857">
    <property type="component" value="Unassembled WGS sequence"/>
</dbReference>
<dbReference type="InterPro" id="IPR037518">
    <property type="entry name" value="MPN"/>
</dbReference>
<feature type="domain" description="MPN" evidence="8">
    <location>
        <begin position="112"/>
        <end position="234"/>
    </location>
</feature>
<name>A0A1T4M387_9FIRM</name>
<gene>
    <name evidence="9" type="ORF">SAMN02745110_01074</name>
</gene>
<dbReference type="GO" id="GO:0006508">
    <property type="term" value="P:proteolysis"/>
    <property type="evidence" value="ECO:0007669"/>
    <property type="project" value="UniProtKB-KW"/>
</dbReference>
<keyword evidence="10" id="KW-1185">Reference proteome</keyword>
<evidence type="ECO:0000256" key="4">
    <source>
        <dbReference type="ARBA" id="ARBA00022801"/>
    </source>
</evidence>
<dbReference type="AlphaFoldDB" id="A0A1T4M387"/>
<dbReference type="PROSITE" id="PS01302">
    <property type="entry name" value="UPF0758"/>
    <property type="match status" value="1"/>
</dbReference>
<dbReference type="RefSeq" id="WP_242870170.1">
    <property type="nucleotide sequence ID" value="NZ_CAJOJK010000006.1"/>
</dbReference>
<dbReference type="NCBIfam" id="TIGR00608">
    <property type="entry name" value="radc"/>
    <property type="match status" value="1"/>
</dbReference>
<dbReference type="InterPro" id="IPR046778">
    <property type="entry name" value="UPF0758_N"/>
</dbReference>
<evidence type="ECO:0000313" key="9">
    <source>
        <dbReference type="EMBL" id="SJZ61355.1"/>
    </source>
</evidence>
<dbReference type="CDD" id="cd08071">
    <property type="entry name" value="MPN_DUF2466"/>
    <property type="match status" value="1"/>
</dbReference>
<evidence type="ECO:0000256" key="1">
    <source>
        <dbReference type="ARBA" id="ARBA00010243"/>
    </source>
</evidence>
<dbReference type="InterPro" id="IPR020891">
    <property type="entry name" value="UPF0758_CS"/>
</dbReference>
<keyword evidence="6" id="KW-0482">Metalloprotease</keyword>
<evidence type="ECO:0000256" key="7">
    <source>
        <dbReference type="RuleBase" id="RU003797"/>
    </source>
</evidence>
<dbReference type="Pfam" id="PF04002">
    <property type="entry name" value="RadC"/>
    <property type="match status" value="1"/>
</dbReference>
<dbReference type="Pfam" id="PF20582">
    <property type="entry name" value="UPF0758_N"/>
    <property type="match status" value="1"/>
</dbReference>
<evidence type="ECO:0000256" key="2">
    <source>
        <dbReference type="ARBA" id="ARBA00022670"/>
    </source>
</evidence>
<protein>
    <submittedName>
        <fullName evidence="9">DNA repair protein RadC</fullName>
    </submittedName>
</protein>
<organism evidence="9 10">
    <name type="scientific">Eubacterium ruminantium</name>
    <dbReference type="NCBI Taxonomy" id="42322"/>
    <lineage>
        <taxon>Bacteria</taxon>
        <taxon>Bacillati</taxon>
        <taxon>Bacillota</taxon>
        <taxon>Clostridia</taxon>
        <taxon>Eubacteriales</taxon>
        <taxon>Eubacteriaceae</taxon>
        <taxon>Eubacterium</taxon>
    </lineage>
</organism>
<dbReference type="GO" id="GO:0046872">
    <property type="term" value="F:metal ion binding"/>
    <property type="evidence" value="ECO:0007669"/>
    <property type="project" value="UniProtKB-KW"/>
</dbReference>
<keyword evidence="5" id="KW-0862">Zinc</keyword>
<dbReference type="GO" id="GO:0008237">
    <property type="term" value="F:metallopeptidase activity"/>
    <property type="evidence" value="ECO:0007669"/>
    <property type="project" value="UniProtKB-KW"/>
</dbReference>